<comment type="caution">
    <text evidence="1">The sequence shown here is derived from an EMBL/GenBank/DDBJ whole genome shotgun (WGS) entry which is preliminary data.</text>
</comment>
<gene>
    <name evidence="1" type="ORF">GCM10007888_45000</name>
</gene>
<sequence length="51" mass="5666">MMGSISEDVLFAADADVLVVPPPRSDAVLRKSSLIPVRRPRHWVQTRPALN</sequence>
<protein>
    <submittedName>
        <fullName evidence="1">Uncharacterized protein</fullName>
    </submittedName>
</protein>
<evidence type="ECO:0000313" key="1">
    <source>
        <dbReference type="EMBL" id="GLS66118.1"/>
    </source>
</evidence>
<name>A0ABQ6DPS7_9HYPH</name>
<dbReference type="EMBL" id="BSPK01000092">
    <property type="protein sequence ID" value="GLS66118.1"/>
    <property type="molecule type" value="Genomic_DNA"/>
</dbReference>
<evidence type="ECO:0000313" key="2">
    <source>
        <dbReference type="Proteomes" id="UP001156856"/>
    </source>
</evidence>
<reference evidence="2" key="1">
    <citation type="journal article" date="2019" name="Int. J. Syst. Evol. Microbiol.">
        <title>The Global Catalogue of Microorganisms (GCM) 10K type strain sequencing project: providing services to taxonomists for standard genome sequencing and annotation.</title>
        <authorList>
            <consortium name="The Broad Institute Genomics Platform"/>
            <consortium name="The Broad Institute Genome Sequencing Center for Infectious Disease"/>
            <person name="Wu L."/>
            <person name="Ma J."/>
        </authorList>
    </citation>
    <scope>NUCLEOTIDE SEQUENCE [LARGE SCALE GENOMIC DNA]</scope>
    <source>
        <strain evidence="2">NBRC 107715</strain>
    </source>
</reference>
<accession>A0ABQ6DPS7</accession>
<organism evidence="1 2">
    <name type="scientific">Methylobacterium oxalidis</name>
    <dbReference type="NCBI Taxonomy" id="944322"/>
    <lineage>
        <taxon>Bacteria</taxon>
        <taxon>Pseudomonadati</taxon>
        <taxon>Pseudomonadota</taxon>
        <taxon>Alphaproteobacteria</taxon>
        <taxon>Hyphomicrobiales</taxon>
        <taxon>Methylobacteriaceae</taxon>
        <taxon>Methylobacterium</taxon>
    </lineage>
</organism>
<proteinExistence type="predicted"/>
<keyword evidence="2" id="KW-1185">Reference proteome</keyword>
<dbReference type="Proteomes" id="UP001156856">
    <property type="component" value="Unassembled WGS sequence"/>
</dbReference>